<evidence type="ECO:0000256" key="5">
    <source>
        <dbReference type="ARBA" id="ARBA00022801"/>
    </source>
</evidence>
<dbReference type="Gene3D" id="2.80.10.50">
    <property type="match status" value="2"/>
</dbReference>
<evidence type="ECO:0000256" key="3">
    <source>
        <dbReference type="ARBA" id="ARBA00022475"/>
    </source>
</evidence>
<dbReference type="InterPro" id="IPR035992">
    <property type="entry name" value="Ricin_B-like_lectins"/>
</dbReference>
<dbReference type="Gene3D" id="3.20.20.80">
    <property type="entry name" value="Glycosidases"/>
    <property type="match status" value="1"/>
</dbReference>
<dbReference type="GO" id="GO:0009986">
    <property type="term" value="C:cell surface"/>
    <property type="evidence" value="ECO:0007669"/>
    <property type="project" value="TreeGrafter"/>
</dbReference>
<accession>A0A024UK04</accession>
<evidence type="ECO:0000256" key="1">
    <source>
        <dbReference type="ARBA" id="ARBA00004401"/>
    </source>
</evidence>
<dbReference type="STRING" id="157072.A0A024UK04"/>
<protein>
    <recommendedName>
        <fullName evidence="14">glucan 1,3-beta-glucosidase</fullName>
        <ecNumber evidence="14">3.2.1.58</ecNumber>
    </recommendedName>
    <alternativeName>
        <fullName evidence="15">Exo-1,3-beta-glucanase D</fullName>
    </alternativeName>
</protein>
<evidence type="ECO:0000256" key="15">
    <source>
        <dbReference type="ARBA" id="ARBA00041260"/>
    </source>
</evidence>
<keyword evidence="10" id="KW-0326">Glycosidase</keyword>
<evidence type="ECO:0000256" key="4">
    <source>
        <dbReference type="ARBA" id="ARBA00022692"/>
    </source>
</evidence>
<reference evidence="18" key="1">
    <citation type="submission" date="2013-12" db="EMBL/GenBank/DDBJ databases">
        <title>The Genome Sequence of Aphanomyces invadans NJM9701.</title>
        <authorList>
            <consortium name="The Broad Institute Genomics Platform"/>
            <person name="Russ C."/>
            <person name="Tyler B."/>
            <person name="van West P."/>
            <person name="Dieguez-Uribeondo J."/>
            <person name="Young S.K."/>
            <person name="Zeng Q."/>
            <person name="Gargeya S."/>
            <person name="Fitzgerald M."/>
            <person name="Abouelleil A."/>
            <person name="Alvarado L."/>
            <person name="Chapman S.B."/>
            <person name="Gainer-Dewar J."/>
            <person name="Goldberg J."/>
            <person name="Griggs A."/>
            <person name="Gujja S."/>
            <person name="Hansen M."/>
            <person name="Howarth C."/>
            <person name="Imamovic A."/>
            <person name="Ireland A."/>
            <person name="Larimer J."/>
            <person name="McCowan C."/>
            <person name="Murphy C."/>
            <person name="Pearson M."/>
            <person name="Poon T.W."/>
            <person name="Priest M."/>
            <person name="Roberts A."/>
            <person name="Saif S."/>
            <person name="Shea T."/>
            <person name="Sykes S."/>
            <person name="Wortman J."/>
            <person name="Nusbaum C."/>
            <person name="Birren B."/>
        </authorList>
    </citation>
    <scope>NUCLEOTIDE SEQUENCE [LARGE SCALE GENOMIC DNA]</scope>
    <source>
        <strain evidence="18">NJM9701</strain>
    </source>
</reference>
<evidence type="ECO:0000256" key="12">
    <source>
        <dbReference type="ARBA" id="ARBA00036824"/>
    </source>
</evidence>
<evidence type="ECO:0000259" key="16">
    <source>
        <dbReference type="Pfam" id="PF00150"/>
    </source>
</evidence>
<dbReference type="InterPro" id="IPR000772">
    <property type="entry name" value="Ricin_B_lectin"/>
</dbReference>
<dbReference type="GO" id="GO:0005886">
    <property type="term" value="C:plasma membrane"/>
    <property type="evidence" value="ECO:0007669"/>
    <property type="project" value="UniProtKB-SubCell"/>
</dbReference>
<dbReference type="EC" id="3.2.1.58" evidence="14"/>
<evidence type="ECO:0000256" key="9">
    <source>
        <dbReference type="ARBA" id="ARBA00023180"/>
    </source>
</evidence>
<keyword evidence="5" id="KW-0378">Hydrolase</keyword>
<dbReference type="Pfam" id="PF00652">
    <property type="entry name" value="Ricin_B_lectin"/>
    <property type="match status" value="1"/>
</dbReference>
<comment type="similarity">
    <text evidence="2">Belongs to the glycosyl hydrolase 5 (cellulase A) family.</text>
</comment>
<dbReference type="GO" id="GO:0005576">
    <property type="term" value="C:extracellular region"/>
    <property type="evidence" value="ECO:0007669"/>
    <property type="project" value="TreeGrafter"/>
</dbReference>
<dbReference type="VEuPathDB" id="FungiDB:H310_02521"/>
<dbReference type="PANTHER" id="PTHR31297:SF34">
    <property type="entry name" value="GLUCAN 1,3-BETA-GLUCOSIDASE 2"/>
    <property type="match status" value="1"/>
</dbReference>
<dbReference type="AlphaFoldDB" id="A0A024UK04"/>
<gene>
    <name evidence="18" type="ORF">H310_02521</name>
</gene>
<dbReference type="InterPro" id="IPR018087">
    <property type="entry name" value="Glyco_hydro_5_CS"/>
</dbReference>
<dbReference type="EMBL" id="KI913955">
    <property type="protein sequence ID" value="ETW06202.1"/>
    <property type="molecule type" value="Genomic_DNA"/>
</dbReference>
<evidence type="ECO:0000256" key="14">
    <source>
        <dbReference type="ARBA" id="ARBA00038929"/>
    </source>
</evidence>
<dbReference type="GeneID" id="20079571"/>
<sequence>MSPRDRRMAGAFSLQTHFDSMAGPTLLRILACAATSAAVHVQVDIRAGAVKSRGVNLGGWLVAEHWMTADAGIWNGLPGDVTGQGEYAVMQALGPYEGNARFKRHWDTFITEDDIKQIASAAKLNTVRVPVGYWIQGCGHLTGAQWEYCNMFPKGGLEYLDTLVRSWAKTHNVAVLASLHGAPGSQNGQDHSGAISPEICWAKYRENVVATRTFARFLAARYANDVAFLGLGLLNEPVPGYTAANPGVDFATLSQYYHDVVADIRAISNDMLVVTAPLLYNQGPGPAAENMESFEPSMTHAWHDWHPYVIWGYGDLSEHELITAAGKRKADVIAWKGKPLFLGEWSLVTPGASFSDMSSPLFQQFATTYLGMLHEAKGGWTYWSWKKSGDDVGNRYDKWSLRSMLNLANSLQKHPDELDAIAIYGSDGQSLTTKPTWRLVNDLTWIMQNGRASEWWYNPTTKTLRSNRDDGPCLTAVHSAYVQGWACGSGRDQQQWLVDSDRIRLAGTFPPLCLASNLTLSPCVGNEPTQRFAIGRQHVAIKRRHGPSVWFRAAAGQVAAVSAPPPEWIIDHGKLTVQDAATGMCLDAFRTDGNVHLFECSDENVNQKWLYDARTAQLRHATHVGFCLDVFDRLDGTMGSHLYGCHDVDDVDIWNQQFDLVPIKTTSPAAA</sequence>
<keyword evidence="6" id="KW-0735">Signal-anchor</keyword>
<keyword evidence="3" id="KW-1003">Cell membrane</keyword>
<dbReference type="InterPro" id="IPR050386">
    <property type="entry name" value="Glycosyl_hydrolase_5"/>
</dbReference>
<comment type="subcellular location">
    <subcellularLocation>
        <location evidence="1">Cell membrane</location>
        <topology evidence="1">Single-pass type II membrane protein</topology>
    </subcellularLocation>
</comment>
<dbReference type="PROSITE" id="PS00659">
    <property type="entry name" value="GLYCOSYL_HYDROL_F5"/>
    <property type="match status" value="1"/>
</dbReference>
<evidence type="ECO:0000313" key="18">
    <source>
        <dbReference type="EMBL" id="ETW06202.1"/>
    </source>
</evidence>
<feature type="domain" description="Ricin B lectin" evidence="17">
    <location>
        <begin position="573"/>
        <end position="646"/>
    </location>
</feature>
<dbReference type="SUPFAM" id="SSF51445">
    <property type="entry name" value="(Trans)glycosidases"/>
    <property type="match status" value="1"/>
</dbReference>
<comment type="function">
    <text evidence="13">Glucosidase involved in the degradation of cellulosic biomass. Active on lichenan.</text>
</comment>
<dbReference type="InterPro" id="IPR001547">
    <property type="entry name" value="Glyco_hydro_5"/>
</dbReference>
<comment type="catalytic activity">
    <reaction evidence="12">
        <text>Successive hydrolysis of beta-D-glucose units from the non-reducing ends of (1-&gt;3)-beta-D-glucans, releasing alpha-glucose.</text>
        <dbReference type="EC" id="3.2.1.58"/>
    </reaction>
</comment>
<evidence type="ECO:0000256" key="7">
    <source>
        <dbReference type="ARBA" id="ARBA00022989"/>
    </source>
</evidence>
<evidence type="ECO:0000256" key="2">
    <source>
        <dbReference type="ARBA" id="ARBA00005641"/>
    </source>
</evidence>
<dbReference type="OrthoDB" id="1887033at2759"/>
<keyword evidence="11" id="KW-0961">Cell wall biogenesis/degradation</keyword>
<name>A0A024UK04_9STRA</name>
<evidence type="ECO:0000256" key="8">
    <source>
        <dbReference type="ARBA" id="ARBA00023136"/>
    </source>
</evidence>
<dbReference type="InterPro" id="IPR017853">
    <property type="entry name" value="GH"/>
</dbReference>
<keyword evidence="4" id="KW-0812">Transmembrane</keyword>
<dbReference type="eggNOG" id="ENOG502QVAC">
    <property type="taxonomic scope" value="Eukaryota"/>
</dbReference>
<keyword evidence="8" id="KW-0472">Membrane</keyword>
<evidence type="ECO:0000256" key="11">
    <source>
        <dbReference type="ARBA" id="ARBA00023316"/>
    </source>
</evidence>
<dbReference type="GO" id="GO:0009251">
    <property type="term" value="P:glucan catabolic process"/>
    <property type="evidence" value="ECO:0007669"/>
    <property type="project" value="TreeGrafter"/>
</dbReference>
<keyword evidence="7" id="KW-1133">Transmembrane helix</keyword>
<evidence type="ECO:0000256" key="6">
    <source>
        <dbReference type="ARBA" id="ARBA00022968"/>
    </source>
</evidence>
<evidence type="ECO:0000259" key="17">
    <source>
        <dbReference type="Pfam" id="PF00652"/>
    </source>
</evidence>
<organism evidence="18">
    <name type="scientific">Aphanomyces invadans</name>
    <dbReference type="NCBI Taxonomy" id="157072"/>
    <lineage>
        <taxon>Eukaryota</taxon>
        <taxon>Sar</taxon>
        <taxon>Stramenopiles</taxon>
        <taxon>Oomycota</taxon>
        <taxon>Saprolegniomycetes</taxon>
        <taxon>Saprolegniales</taxon>
        <taxon>Verrucalvaceae</taxon>
        <taxon>Aphanomyces</taxon>
    </lineage>
</organism>
<keyword evidence="9" id="KW-0325">Glycoprotein</keyword>
<dbReference type="RefSeq" id="XP_008864277.1">
    <property type="nucleotide sequence ID" value="XM_008866055.1"/>
</dbReference>
<dbReference type="Pfam" id="PF00150">
    <property type="entry name" value="Cellulase"/>
    <property type="match status" value="1"/>
</dbReference>
<feature type="domain" description="Glycoside hydrolase family 5" evidence="16">
    <location>
        <begin position="102"/>
        <end position="387"/>
    </location>
</feature>
<evidence type="ECO:0000256" key="10">
    <source>
        <dbReference type="ARBA" id="ARBA00023295"/>
    </source>
</evidence>
<dbReference type="PROSITE" id="PS50231">
    <property type="entry name" value="RICIN_B_LECTIN"/>
    <property type="match status" value="2"/>
</dbReference>
<evidence type="ECO:0000256" key="13">
    <source>
        <dbReference type="ARBA" id="ARBA00037126"/>
    </source>
</evidence>
<dbReference type="GO" id="GO:0071555">
    <property type="term" value="P:cell wall organization"/>
    <property type="evidence" value="ECO:0007669"/>
    <property type="project" value="UniProtKB-KW"/>
</dbReference>
<dbReference type="PANTHER" id="PTHR31297">
    <property type="entry name" value="GLUCAN ENDO-1,6-BETA-GLUCOSIDASE B"/>
    <property type="match status" value="1"/>
</dbReference>
<proteinExistence type="inferred from homology"/>
<dbReference type="GO" id="GO:0004338">
    <property type="term" value="F:glucan exo-1,3-beta-glucosidase activity"/>
    <property type="evidence" value="ECO:0007669"/>
    <property type="project" value="UniProtKB-EC"/>
</dbReference>
<dbReference type="SUPFAM" id="SSF50370">
    <property type="entry name" value="Ricin B-like lectins"/>
    <property type="match status" value="2"/>
</dbReference>